<dbReference type="KEGG" id="rcr:NCTC10994_00006"/>
<evidence type="ECO:0000256" key="1">
    <source>
        <dbReference type="SAM" id="MobiDB-lite"/>
    </source>
</evidence>
<feature type="compositionally biased region" description="Acidic residues" evidence="1">
    <location>
        <begin position="35"/>
        <end position="44"/>
    </location>
</feature>
<evidence type="ECO:0000313" key="3">
    <source>
        <dbReference type="Proteomes" id="UP000249091"/>
    </source>
</evidence>
<reference evidence="2 3" key="1">
    <citation type="submission" date="2018-06" db="EMBL/GenBank/DDBJ databases">
        <authorList>
            <consortium name="Pathogen Informatics"/>
            <person name="Doyle S."/>
        </authorList>
    </citation>
    <scope>NUCLEOTIDE SEQUENCE [LARGE SCALE GENOMIC DNA]</scope>
    <source>
        <strain evidence="2 3">NCTC10994</strain>
    </source>
</reference>
<dbReference type="EMBL" id="LS483468">
    <property type="protein sequence ID" value="SQI28263.1"/>
    <property type="molecule type" value="Genomic_DNA"/>
</dbReference>
<dbReference type="RefSeq" id="WP_255311412.1">
    <property type="nucleotide sequence ID" value="NZ_JAFBBL010000001.1"/>
</dbReference>
<accession>A0A2X4TN07</accession>
<proteinExistence type="predicted"/>
<gene>
    <name evidence="2" type="ORF">NCTC10994_00006</name>
</gene>
<feature type="compositionally biased region" description="Acidic residues" evidence="1">
    <location>
        <begin position="12"/>
        <end position="21"/>
    </location>
</feature>
<keyword evidence="3" id="KW-1185">Reference proteome</keyword>
<feature type="region of interest" description="Disordered" evidence="1">
    <location>
        <begin position="1"/>
        <end position="44"/>
    </location>
</feature>
<protein>
    <submittedName>
        <fullName evidence="2">Uncharacterized protein</fullName>
    </submittedName>
</protein>
<dbReference type="Proteomes" id="UP000249091">
    <property type="component" value="Chromosome 1"/>
</dbReference>
<evidence type="ECO:0000313" key="2">
    <source>
        <dbReference type="EMBL" id="SQI28263.1"/>
    </source>
</evidence>
<dbReference type="AlphaFoldDB" id="A0A2X4TN07"/>
<name>A0A2X4TN07_9NOCA</name>
<sequence length="44" mass="4657">MTGNEGPAGPYDPDDDPDSDPDNLITNAPLQPDQAEGEDVSEQE</sequence>
<organism evidence="2 3">
    <name type="scientific">Rhodococcus coprophilus</name>
    <dbReference type="NCBI Taxonomy" id="38310"/>
    <lineage>
        <taxon>Bacteria</taxon>
        <taxon>Bacillati</taxon>
        <taxon>Actinomycetota</taxon>
        <taxon>Actinomycetes</taxon>
        <taxon>Mycobacteriales</taxon>
        <taxon>Nocardiaceae</taxon>
        <taxon>Rhodococcus</taxon>
    </lineage>
</organism>